<proteinExistence type="predicted"/>
<keyword evidence="2" id="KW-1185">Reference proteome</keyword>
<accession>A0A1M5AC07</accession>
<dbReference type="EMBL" id="FQUG01000011">
    <property type="protein sequence ID" value="SHF27828.1"/>
    <property type="molecule type" value="Genomic_DNA"/>
</dbReference>
<name>A0A1M5AC07_9FIRM</name>
<organism evidence="1 2">
    <name type="scientific">Schwartzia succinivorans DSM 10502</name>
    <dbReference type="NCBI Taxonomy" id="1123243"/>
    <lineage>
        <taxon>Bacteria</taxon>
        <taxon>Bacillati</taxon>
        <taxon>Bacillota</taxon>
        <taxon>Negativicutes</taxon>
        <taxon>Selenomonadales</taxon>
        <taxon>Selenomonadaceae</taxon>
        <taxon>Schwartzia</taxon>
    </lineage>
</organism>
<reference evidence="1 2" key="1">
    <citation type="submission" date="2016-11" db="EMBL/GenBank/DDBJ databases">
        <authorList>
            <person name="Jaros S."/>
            <person name="Januszkiewicz K."/>
            <person name="Wedrychowicz H."/>
        </authorList>
    </citation>
    <scope>NUCLEOTIDE SEQUENCE [LARGE SCALE GENOMIC DNA]</scope>
    <source>
        <strain evidence="1 2">DSM 10502</strain>
    </source>
</reference>
<evidence type="ECO:0000313" key="2">
    <source>
        <dbReference type="Proteomes" id="UP000184404"/>
    </source>
</evidence>
<dbReference type="AlphaFoldDB" id="A0A1M5AC07"/>
<dbReference type="Proteomes" id="UP000184404">
    <property type="component" value="Unassembled WGS sequence"/>
</dbReference>
<dbReference type="STRING" id="1123243.SAMN02745190_02275"/>
<dbReference type="RefSeq" id="WP_072936384.1">
    <property type="nucleotide sequence ID" value="NZ_FQUG01000011.1"/>
</dbReference>
<evidence type="ECO:0000313" key="1">
    <source>
        <dbReference type="EMBL" id="SHF27828.1"/>
    </source>
</evidence>
<sequence length="119" mass="13573">MLLTTIGFCLIGALALGAILTRFWDSIKNWLNTVAADAVEKHLGYSWRNKMQKAVSMVDRVMNRLKNRSVVYTKESPTATYFNKTTITSEAPVSSIDEDILAEIENHGNHIVQEFEYRY</sequence>
<dbReference type="OrthoDB" id="2971600at2"/>
<protein>
    <submittedName>
        <fullName evidence="1">Uncharacterized protein</fullName>
    </submittedName>
</protein>
<gene>
    <name evidence="1" type="ORF">SAMN02745190_02275</name>
</gene>